<evidence type="ECO:0000313" key="2">
    <source>
        <dbReference type="EMBL" id="GAA1784892.1"/>
    </source>
</evidence>
<keyword evidence="3" id="KW-1185">Reference proteome</keyword>
<feature type="chain" id="PRO_5045871563" description="Lipoprotein" evidence="1">
    <location>
        <begin position="31"/>
        <end position="197"/>
    </location>
</feature>
<dbReference type="RefSeq" id="WP_344030579.1">
    <property type="nucleotide sequence ID" value="NZ_BAAAOB010000001.1"/>
</dbReference>
<comment type="caution">
    <text evidence="2">The sequence shown here is derived from an EMBL/GenBank/DDBJ whole genome shotgun (WGS) entry which is preliminary data.</text>
</comment>
<reference evidence="3" key="1">
    <citation type="journal article" date="2019" name="Int. J. Syst. Evol. Microbiol.">
        <title>The Global Catalogue of Microorganisms (GCM) 10K type strain sequencing project: providing services to taxonomists for standard genome sequencing and annotation.</title>
        <authorList>
            <consortium name="The Broad Institute Genomics Platform"/>
            <consortium name="The Broad Institute Genome Sequencing Center for Infectious Disease"/>
            <person name="Wu L."/>
            <person name="Ma J."/>
        </authorList>
    </citation>
    <scope>NUCLEOTIDE SEQUENCE [LARGE SCALE GENOMIC DNA]</scope>
    <source>
        <strain evidence="3">JCM 14736</strain>
    </source>
</reference>
<dbReference type="EMBL" id="BAAAOB010000001">
    <property type="protein sequence ID" value="GAA1784892.1"/>
    <property type="molecule type" value="Genomic_DNA"/>
</dbReference>
<name>A0ABP4XNK9_9MICO</name>
<evidence type="ECO:0000313" key="3">
    <source>
        <dbReference type="Proteomes" id="UP001500851"/>
    </source>
</evidence>
<feature type="signal peptide" evidence="1">
    <location>
        <begin position="1"/>
        <end position="30"/>
    </location>
</feature>
<protein>
    <recommendedName>
        <fullName evidence="4">Lipoprotein</fullName>
    </recommendedName>
</protein>
<evidence type="ECO:0000256" key="1">
    <source>
        <dbReference type="SAM" id="SignalP"/>
    </source>
</evidence>
<keyword evidence="1" id="KW-0732">Signal</keyword>
<dbReference type="Proteomes" id="UP001500851">
    <property type="component" value="Unassembled WGS sequence"/>
</dbReference>
<proteinExistence type="predicted"/>
<accession>A0ABP4XNK9</accession>
<organism evidence="2 3">
    <name type="scientific">Leucobacter iarius</name>
    <dbReference type="NCBI Taxonomy" id="333963"/>
    <lineage>
        <taxon>Bacteria</taxon>
        <taxon>Bacillati</taxon>
        <taxon>Actinomycetota</taxon>
        <taxon>Actinomycetes</taxon>
        <taxon>Micrococcales</taxon>
        <taxon>Microbacteriaceae</taxon>
        <taxon>Leucobacter</taxon>
    </lineage>
</organism>
<sequence length="197" mass="20434">MRRSARTSRAKVAATLAVPLCLVGCAAAQAPSHSVSPPLRAENGSGIFDEQAATEHRVTGLTITKPESLKLLSEHGVTVSGRITISSSEITAATVDARLADGPELTFSLTEAVVLRRAGDEDPVTVSGSLAIAGQNPVGTNVSVTPHLVGEGHDRLDLSIEIPKTLPPALQMMLGSTSSIDASVQLSTEHEVQSANR</sequence>
<gene>
    <name evidence="2" type="ORF">GCM10009768_12180</name>
</gene>
<evidence type="ECO:0008006" key="4">
    <source>
        <dbReference type="Google" id="ProtNLM"/>
    </source>
</evidence>